<feature type="transmembrane region" description="Helical" evidence="6">
    <location>
        <begin position="430"/>
        <end position="449"/>
    </location>
</feature>
<evidence type="ECO:0000256" key="1">
    <source>
        <dbReference type="ARBA" id="ARBA00004141"/>
    </source>
</evidence>
<feature type="transmembrane region" description="Helical" evidence="6">
    <location>
        <begin position="117"/>
        <end position="139"/>
    </location>
</feature>
<keyword evidence="8" id="KW-1185">Reference proteome</keyword>
<evidence type="ECO:0000313" key="8">
    <source>
        <dbReference type="Proteomes" id="UP000256328"/>
    </source>
</evidence>
<keyword evidence="2" id="KW-0813">Transport</keyword>
<organism evidence="7 8">
    <name type="scientific">Coleophoma crateriformis</name>
    <dbReference type="NCBI Taxonomy" id="565419"/>
    <lineage>
        <taxon>Eukaryota</taxon>
        <taxon>Fungi</taxon>
        <taxon>Dikarya</taxon>
        <taxon>Ascomycota</taxon>
        <taxon>Pezizomycotina</taxon>
        <taxon>Leotiomycetes</taxon>
        <taxon>Helotiales</taxon>
        <taxon>Dermateaceae</taxon>
        <taxon>Coleophoma</taxon>
    </lineage>
</organism>
<evidence type="ECO:0000313" key="7">
    <source>
        <dbReference type="EMBL" id="RDW72221.1"/>
    </source>
</evidence>
<keyword evidence="4 6" id="KW-1133">Transmembrane helix</keyword>
<accession>A0A3D8REB5</accession>
<comment type="caution">
    <text evidence="7">The sequence shown here is derived from an EMBL/GenBank/DDBJ whole genome shotgun (WGS) entry which is preliminary data.</text>
</comment>
<evidence type="ECO:0000256" key="3">
    <source>
        <dbReference type="ARBA" id="ARBA00022692"/>
    </source>
</evidence>
<feature type="transmembrane region" description="Helical" evidence="6">
    <location>
        <begin position="289"/>
        <end position="305"/>
    </location>
</feature>
<feature type="transmembrane region" description="Helical" evidence="6">
    <location>
        <begin position="385"/>
        <end position="410"/>
    </location>
</feature>
<dbReference type="GO" id="GO:0022857">
    <property type="term" value="F:transmembrane transporter activity"/>
    <property type="evidence" value="ECO:0007669"/>
    <property type="project" value="InterPro"/>
</dbReference>
<comment type="subcellular location">
    <subcellularLocation>
        <location evidence="1">Membrane</location>
        <topology evidence="1">Multi-pass membrane protein</topology>
    </subcellularLocation>
</comment>
<name>A0A3D8REB5_9HELO</name>
<sequence>MARETGIVRLIGNNVSISESANGADKPSSTEQTVGLASQTQTRRLFSNMYFALYNGGPNAFIFSSVVVFFGAIAQAASLAEMAFMQPIAGAQYHWTYHLAPGGVRRFATWIQGWSTWFGYVSLLAGIANVTIILLEATIQLNHEEYTPGGWHTSVLVIALCLLLGGINMFTFKLIPWVELVAGVLHIALFVVFVLVLAVKGTRHNAEFVFLKSTTSSGWNDKFVSWNVGMLTCVWSFTSFDSAIHMAEETRKAKSAVPRAMFWSIFMNGILAFIMVIVILIAMGSVDDALSASSPIVAILLAVTGSKPVTTALTTGLFIISINCTLACIASVSRLTWAWARDGGLFKYFAYVNPEHHVPIRAVALTVFLISALCLLNIGSTSYIAFGAITALSSMALYLSYAIAISSILYARWSSTSLKLGEWNLGLYGVYINVFALIYTLYIIIFLPFPTTIPVTAANMNYCGPAMAFVLGVAIALWLFRAKKNWAGPNLTIQEFVIAQS</sequence>
<dbReference type="EMBL" id="PDLN01000011">
    <property type="protein sequence ID" value="RDW72221.1"/>
    <property type="molecule type" value="Genomic_DNA"/>
</dbReference>
<feature type="transmembrane region" description="Helical" evidence="6">
    <location>
        <begin position="317"/>
        <end position="340"/>
    </location>
</feature>
<dbReference type="InterPro" id="IPR002293">
    <property type="entry name" value="AA/rel_permease1"/>
</dbReference>
<proteinExistence type="predicted"/>
<keyword evidence="3 6" id="KW-0812">Transmembrane</keyword>
<dbReference type="GO" id="GO:0016020">
    <property type="term" value="C:membrane"/>
    <property type="evidence" value="ECO:0007669"/>
    <property type="project" value="UniProtKB-SubCell"/>
</dbReference>
<reference evidence="7 8" key="1">
    <citation type="journal article" date="2018" name="IMA Fungus">
        <title>IMA Genome-F 9: Draft genome sequence of Annulohypoxylon stygium, Aspergillus mulundensis, Berkeleyomyces basicola (syn. Thielaviopsis basicola), Ceratocystis smalleyi, two Cercospora beticola strains, Coleophoma cylindrospora, Fusarium fracticaudum, Phialophora cf. hyalina, and Morchella septimelata.</title>
        <authorList>
            <person name="Wingfield B.D."/>
            <person name="Bills G.F."/>
            <person name="Dong Y."/>
            <person name="Huang W."/>
            <person name="Nel W.J."/>
            <person name="Swalarsk-Parry B.S."/>
            <person name="Vaghefi N."/>
            <person name="Wilken P.M."/>
            <person name="An Z."/>
            <person name="de Beer Z.W."/>
            <person name="De Vos L."/>
            <person name="Chen L."/>
            <person name="Duong T.A."/>
            <person name="Gao Y."/>
            <person name="Hammerbacher A."/>
            <person name="Kikkert J.R."/>
            <person name="Li Y."/>
            <person name="Li H."/>
            <person name="Li K."/>
            <person name="Li Q."/>
            <person name="Liu X."/>
            <person name="Ma X."/>
            <person name="Naidoo K."/>
            <person name="Pethybridge S.J."/>
            <person name="Sun J."/>
            <person name="Steenkamp E.T."/>
            <person name="van der Nest M.A."/>
            <person name="van Wyk S."/>
            <person name="Wingfield M.J."/>
            <person name="Xiong C."/>
            <person name="Yue Q."/>
            <person name="Zhang X."/>
        </authorList>
    </citation>
    <scope>NUCLEOTIDE SEQUENCE [LARGE SCALE GENOMIC DNA]</scope>
    <source>
        <strain evidence="7 8">BP5796</strain>
    </source>
</reference>
<evidence type="ECO:0000256" key="6">
    <source>
        <dbReference type="SAM" id="Phobius"/>
    </source>
</evidence>
<dbReference type="Gene3D" id="1.20.1740.10">
    <property type="entry name" value="Amino acid/polyamine transporter I"/>
    <property type="match status" value="1"/>
</dbReference>
<keyword evidence="5 6" id="KW-0472">Membrane</keyword>
<feature type="transmembrane region" description="Helical" evidence="6">
    <location>
        <begin position="261"/>
        <end position="283"/>
    </location>
</feature>
<dbReference type="OrthoDB" id="3257095at2759"/>
<feature type="transmembrane region" description="Helical" evidence="6">
    <location>
        <begin position="60"/>
        <end position="80"/>
    </location>
</feature>
<evidence type="ECO:0000256" key="4">
    <source>
        <dbReference type="ARBA" id="ARBA00022989"/>
    </source>
</evidence>
<gene>
    <name evidence="7" type="ORF">BP5796_08255</name>
</gene>
<dbReference type="PANTHER" id="PTHR45649">
    <property type="entry name" value="AMINO-ACID PERMEASE BAT1"/>
    <property type="match status" value="1"/>
</dbReference>
<evidence type="ECO:0000256" key="5">
    <source>
        <dbReference type="ARBA" id="ARBA00023136"/>
    </source>
</evidence>
<dbReference type="AlphaFoldDB" id="A0A3D8REB5"/>
<feature type="transmembrane region" description="Helical" evidence="6">
    <location>
        <begin position="461"/>
        <end position="480"/>
    </location>
</feature>
<dbReference type="Pfam" id="PF13520">
    <property type="entry name" value="AA_permease_2"/>
    <property type="match status" value="1"/>
</dbReference>
<protein>
    <submittedName>
        <fullName evidence="7">Uncharacterized protein</fullName>
    </submittedName>
</protein>
<evidence type="ECO:0000256" key="2">
    <source>
        <dbReference type="ARBA" id="ARBA00022448"/>
    </source>
</evidence>
<feature type="transmembrane region" description="Helical" evidence="6">
    <location>
        <begin position="360"/>
        <end position="378"/>
    </location>
</feature>
<dbReference type="PIRSF" id="PIRSF006060">
    <property type="entry name" value="AA_transporter"/>
    <property type="match status" value="1"/>
</dbReference>
<dbReference type="Proteomes" id="UP000256328">
    <property type="component" value="Unassembled WGS sequence"/>
</dbReference>
<feature type="transmembrane region" description="Helical" evidence="6">
    <location>
        <begin position="177"/>
        <end position="199"/>
    </location>
</feature>
<dbReference type="PANTHER" id="PTHR45649:SF5">
    <property type="entry name" value="GABA TRANSPORTER (EUROFUNG)-RELATED"/>
    <property type="match status" value="1"/>
</dbReference>
<feature type="transmembrane region" description="Helical" evidence="6">
    <location>
        <begin position="151"/>
        <end position="170"/>
    </location>
</feature>